<organism evidence="12 13">
    <name type="scientific">Cyclotella cryptica</name>
    <dbReference type="NCBI Taxonomy" id="29204"/>
    <lineage>
        <taxon>Eukaryota</taxon>
        <taxon>Sar</taxon>
        <taxon>Stramenopiles</taxon>
        <taxon>Ochrophyta</taxon>
        <taxon>Bacillariophyta</taxon>
        <taxon>Coscinodiscophyceae</taxon>
        <taxon>Thalassiosirophycidae</taxon>
        <taxon>Stephanodiscales</taxon>
        <taxon>Stephanodiscaceae</taxon>
        <taxon>Cyclotella</taxon>
    </lineage>
</organism>
<feature type="domain" description="Histone deacetylase" evidence="11">
    <location>
        <begin position="795"/>
        <end position="1098"/>
    </location>
</feature>
<dbReference type="InterPro" id="IPR023696">
    <property type="entry name" value="Ureohydrolase_dom_sf"/>
</dbReference>
<evidence type="ECO:0000256" key="2">
    <source>
        <dbReference type="ARBA" id="ARBA00007738"/>
    </source>
</evidence>
<dbReference type="GO" id="GO:0010468">
    <property type="term" value="P:regulation of gene expression"/>
    <property type="evidence" value="ECO:0007669"/>
    <property type="project" value="UniProtKB-ARBA"/>
</dbReference>
<dbReference type="Gene3D" id="3.40.800.20">
    <property type="entry name" value="Histone deacetylase domain"/>
    <property type="match status" value="1"/>
</dbReference>
<dbReference type="InterPro" id="IPR023801">
    <property type="entry name" value="His_deacetylse_dom"/>
</dbReference>
<keyword evidence="7" id="KW-0805">Transcription regulation</keyword>
<evidence type="ECO:0000256" key="3">
    <source>
        <dbReference type="ARBA" id="ARBA00012111"/>
    </source>
</evidence>
<dbReference type="Pfam" id="PF00850">
    <property type="entry name" value="Hist_deacetyl"/>
    <property type="match status" value="1"/>
</dbReference>
<evidence type="ECO:0000313" key="12">
    <source>
        <dbReference type="EMBL" id="KAL3791230.1"/>
    </source>
</evidence>
<gene>
    <name evidence="12" type="ORF">HJC23_000847</name>
</gene>
<dbReference type="AlphaFoldDB" id="A0ABD3PSV9"/>
<keyword evidence="5" id="KW-0378">Hydrolase</keyword>
<reference evidence="12 13" key="1">
    <citation type="journal article" date="2020" name="G3 (Bethesda)">
        <title>Improved Reference Genome for Cyclotella cryptica CCMP332, a Model for Cell Wall Morphogenesis, Salinity Adaptation, and Lipid Production in Diatoms (Bacillariophyta).</title>
        <authorList>
            <person name="Roberts W.R."/>
            <person name="Downey K.M."/>
            <person name="Ruck E.C."/>
            <person name="Traller J.C."/>
            <person name="Alverson A.J."/>
        </authorList>
    </citation>
    <scope>NUCLEOTIDE SEQUENCE [LARGE SCALE GENOMIC DNA]</scope>
    <source>
        <strain evidence="12 13">CCMP332</strain>
    </source>
</reference>
<dbReference type="InterPro" id="IPR037138">
    <property type="entry name" value="His_deacetylse_dom_sf"/>
</dbReference>
<keyword evidence="8" id="KW-0804">Transcription</keyword>
<dbReference type="GO" id="GO:0141221">
    <property type="term" value="F:histone deacetylase activity, hydrolytic mechanism"/>
    <property type="evidence" value="ECO:0007669"/>
    <property type="project" value="UniProtKB-EC"/>
</dbReference>
<comment type="similarity">
    <text evidence="2">Belongs to the histone deacetylase family. HD type 2 subfamily.</text>
</comment>
<evidence type="ECO:0000256" key="5">
    <source>
        <dbReference type="ARBA" id="ARBA00022801"/>
    </source>
</evidence>
<feature type="compositionally biased region" description="Polar residues" evidence="10">
    <location>
        <begin position="128"/>
        <end position="145"/>
    </location>
</feature>
<keyword evidence="6" id="KW-0156">Chromatin regulator</keyword>
<accession>A0ABD3PSV9</accession>
<evidence type="ECO:0000256" key="9">
    <source>
        <dbReference type="ARBA" id="ARBA00023242"/>
    </source>
</evidence>
<sequence length="1166" mass="127549">MTEELQQVEIDSVIDGENMNFIGADGTNGLQGGNTELSSQPAAASDQEQESRPADPVTVAKTHEASNARDTNKDNDHSMMIKLNLQSSSRNTLDGYVGRGDQDSRKRIPHSPPELNPGENPSKRSKESSPSTDQNATATLSSDGKATSDEFKASYDNMEPAIAQIIQHKLEEIVDVVPLKPLTLRDLAELENSLQIGDKYDYSPDDGWKKIGVEIYNCSKRILAYAVKKPANSLEHRLEFIIDAIRRITYDPVVLQQDGWITKKAESPEGSMGGSSLIGKRIIWQKYEAVIIAFTLDETWGSLWKAIWVEDLETFDLEADEVQDALAKWEKRQARVHKKKTVSANIAAGGTRHAATARFVVEGIEHGIVLALPPKVSRGVMWPARVMHVAETSGFYSGSRRNATKFQVKVVFLAPFWNSNGSSASREGARDPYSLGPMFEWETIEVSENTLKKYPFDSFSVEDLMLGFKFLGLPKAVLSRYLDSHRLALALKTYARKYIPTNYLPGDDDAFASASLTESHVLSVLTPMFPQEVLDLPFDFILRNLPRPNEHASALLDNDETKSETVIDIKSIIDSMTPPLCYGRKQLAQGTDIALSPETSQRKMLILSPSPNFTPMSTRREAENVDDDVIWSLHNFASELLVNLFETSHAAGNLHISYLAQLLSTLILQLRGLSDEFTGFDIKKQKNELKRILCQCLLVKGCGEDFIASSTLPSGYSVATVAVEWRKACERVYKRAVSKLHIDGGGNGYTTVVTDSRCNGHITADGAFERPVRLPVAIKGAKLAGAGIDPNVLLINTVEDVYMELAEDNVIPRAHQRSYIKRLKSKITSISPEDTGVPLTDDSEGEGGDDTKGSRGSYTAAVVGIAATVKAVDMVVGGQCVNVFCAIRPPGHHAGRELRPMKAVSNGFCIFNAAACAAIYATTPLSLGGLGLRRVCVIDFDVHHGNGTQDILCNTHDPRFLYVSMHAGGAHINGFDEEDSDGESFRLKPGSKTTEGIFPGRCGDSSPHDGVLNIPLGNRVTPTDLGTALVSKVLPKVENFSPDLIILSAGFDAHKNDPLGMGGLSAEDFGHVTEVACQLAFKTCSGRIISVLEGGYGVPCCRPRTDLFLPKDEAEKLLDLGEDLPDSMGDPVPGLLRQRLEKCHAEGFLECVKEHVKSFVKFNKRS</sequence>
<evidence type="ECO:0000256" key="1">
    <source>
        <dbReference type="ARBA" id="ARBA00004123"/>
    </source>
</evidence>
<feature type="compositionally biased region" description="Basic and acidic residues" evidence="10">
    <location>
        <begin position="61"/>
        <end position="79"/>
    </location>
</feature>
<evidence type="ECO:0000256" key="6">
    <source>
        <dbReference type="ARBA" id="ARBA00022853"/>
    </source>
</evidence>
<feature type="region of interest" description="Disordered" evidence="10">
    <location>
        <begin position="15"/>
        <end position="148"/>
    </location>
</feature>
<dbReference type="EMBL" id="JABMIG020000116">
    <property type="protein sequence ID" value="KAL3791230.1"/>
    <property type="molecule type" value="Genomic_DNA"/>
</dbReference>
<protein>
    <recommendedName>
        <fullName evidence="3">histone deacetylase</fullName>
        <ecNumber evidence="3">3.5.1.98</ecNumber>
    </recommendedName>
</protein>
<name>A0ABD3PSV9_9STRA</name>
<dbReference type="PANTHER" id="PTHR10625">
    <property type="entry name" value="HISTONE DEACETYLASE HDAC1-RELATED"/>
    <property type="match status" value="1"/>
</dbReference>
<dbReference type="PANTHER" id="PTHR10625:SF5">
    <property type="entry name" value="HISTONE DEACETYLASE"/>
    <property type="match status" value="1"/>
</dbReference>
<feature type="region of interest" description="Disordered" evidence="10">
    <location>
        <begin position="831"/>
        <end position="855"/>
    </location>
</feature>
<comment type="caution">
    <text evidence="12">The sequence shown here is derived from an EMBL/GenBank/DDBJ whole genome shotgun (WGS) entry which is preliminary data.</text>
</comment>
<proteinExistence type="inferred from homology"/>
<keyword evidence="13" id="KW-1185">Reference proteome</keyword>
<evidence type="ECO:0000256" key="7">
    <source>
        <dbReference type="ARBA" id="ARBA00023015"/>
    </source>
</evidence>
<dbReference type="SUPFAM" id="SSF52768">
    <property type="entry name" value="Arginase/deacetylase"/>
    <property type="match status" value="1"/>
</dbReference>
<dbReference type="Proteomes" id="UP001516023">
    <property type="component" value="Unassembled WGS sequence"/>
</dbReference>
<dbReference type="GO" id="GO:0005634">
    <property type="term" value="C:nucleus"/>
    <property type="evidence" value="ECO:0007669"/>
    <property type="project" value="UniProtKB-SubCell"/>
</dbReference>
<comment type="subcellular location">
    <subcellularLocation>
        <location evidence="1">Nucleus</location>
    </subcellularLocation>
</comment>
<evidence type="ECO:0000256" key="10">
    <source>
        <dbReference type="SAM" id="MobiDB-lite"/>
    </source>
</evidence>
<evidence type="ECO:0000256" key="4">
    <source>
        <dbReference type="ARBA" id="ARBA00022491"/>
    </source>
</evidence>
<keyword evidence="4" id="KW-0678">Repressor</keyword>
<dbReference type="EC" id="3.5.1.98" evidence="3"/>
<evidence type="ECO:0000259" key="11">
    <source>
        <dbReference type="Pfam" id="PF00850"/>
    </source>
</evidence>
<feature type="compositionally biased region" description="Polar residues" evidence="10">
    <location>
        <begin position="33"/>
        <end position="42"/>
    </location>
</feature>
<keyword evidence="9" id="KW-0539">Nucleus</keyword>
<evidence type="ECO:0000256" key="8">
    <source>
        <dbReference type="ARBA" id="ARBA00023163"/>
    </source>
</evidence>
<evidence type="ECO:0000313" key="13">
    <source>
        <dbReference type="Proteomes" id="UP001516023"/>
    </source>
</evidence>